<evidence type="ECO:0000313" key="2">
    <source>
        <dbReference type="Proteomes" id="UP000238916"/>
    </source>
</evidence>
<protein>
    <submittedName>
        <fullName evidence="1">Uncharacterized protein</fullName>
    </submittedName>
</protein>
<reference evidence="2" key="1">
    <citation type="submission" date="2018-02" db="EMBL/GenBank/DDBJ databases">
        <authorList>
            <person name="Hausmann B."/>
        </authorList>
    </citation>
    <scope>NUCLEOTIDE SEQUENCE [LARGE SCALE GENOMIC DNA]</scope>
    <source>
        <strain evidence="2">Peat soil MAG SbF1</strain>
    </source>
</reference>
<dbReference type="AlphaFoldDB" id="A0A2U3LW70"/>
<accession>A0A2U3LW70</accession>
<name>A0A2U3LW70_9FIRM</name>
<gene>
    <name evidence="1" type="ORF">SBF1_8800003</name>
</gene>
<proteinExistence type="predicted"/>
<sequence length="70" mass="8943">MTELNKPNYYAAFKGSYELVYLEPESEEWLNLHEKWCNFIKRMNAMELWKRLPWYKKLYYKIRFKFDMFE</sequence>
<organism evidence="1 2">
    <name type="scientific">Candidatus Desulfosporosinus infrequens</name>
    <dbReference type="NCBI Taxonomy" id="2043169"/>
    <lineage>
        <taxon>Bacteria</taxon>
        <taxon>Bacillati</taxon>
        <taxon>Bacillota</taxon>
        <taxon>Clostridia</taxon>
        <taxon>Eubacteriales</taxon>
        <taxon>Desulfitobacteriaceae</taxon>
        <taxon>Desulfosporosinus</taxon>
    </lineage>
</organism>
<dbReference type="EMBL" id="OMOF01000868">
    <property type="protein sequence ID" value="SPF56161.1"/>
    <property type="molecule type" value="Genomic_DNA"/>
</dbReference>
<evidence type="ECO:0000313" key="1">
    <source>
        <dbReference type="EMBL" id="SPF56161.1"/>
    </source>
</evidence>
<dbReference type="Proteomes" id="UP000238916">
    <property type="component" value="Unassembled WGS sequence"/>
</dbReference>